<reference evidence="8" key="1">
    <citation type="submission" date="2020-07" db="EMBL/GenBank/DDBJ databases">
        <title>Genome sequence and genetic diversity analysis of an under-domesticated orphan crop, white fonio (Digitaria exilis).</title>
        <authorList>
            <person name="Bennetzen J.L."/>
            <person name="Chen S."/>
            <person name="Ma X."/>
            <person name="Wang X."/>
            <person name="Yssel A.E.J."/>
            <person name="Chaluvadi S.R."/>
            <person name="Johnson M."/>
            <person name="Gangashetty P."/>
            <person name="Hamidou F."/>
            <person name="Sanogo M.D."/>
            <person name="Zwaenepoel A."/>
            <person name="Wallace J."/>
            <person name="Van De Peer Y."/>
            <person name="Van Deynze A."/>
        </authorList>
    </citation>
    <scope>NUCLEOTIDE SEQUENCE</scope>
    <source>
        <tissue evidence="8">Leaves</tissue>
    </source>
</reference>
<evidence type="ECO:0000256" key="6">
    <source>
        <dbReference type="SAM" id="MobiDB-lite"/>
    </source>
</evidence>
<dbReference type="PANTHER" id="PTHR31003">
    <property type="entry name" value="MYB FAMILY TRANSCRIPTION FACTOR"/>
    <property type="match status" value="1"/>
</dbReference>
<dbReference type="Pfam" id="PF26575">
    <property type="entry name" value="HHO5_N"/>
    <property type="match status" value="1"/>
</dbReference>
<dbReference type="GO" id="GO:0003677">
    <property type="term" value="F:DNA binding"/>
    <property type="evidence" value="ECO:0007669"/>
    <property type="project" value="UniProtKB-KW"/>
</dbReference>
<keyword evidence="9" id="KW-1185">Reference proteome</keyword>
<keyword evidence="5" id="KW-0539">Nucleus</keyword>
<evidence type="ECO:0000313" key="8">
    <source>
        <dbReference type="EMBL" id="KAF8776748.1"/>
    </source>
</evidence>
<sequence length="412" mass="44573">MMARKEDHHHHHHLRALAARVVTDSLRAAGAERPTAADRAARFEDCVRSLEAEKAKMEVFRRELPISVHLVADVIEWLKEELAQHRRTPAPVTPTPEPELFAPVPSSPAAKRKAAPVKGEADANDKRSWMSSAQLWTCGEHDDGSDTTTTNGATAVAAKPPHKVSNAFMSLSVLPATLPRSSDDTAEKPVAAPVPDLTLSSPAIDAAACPAAPSATSSAVTDGTASQRQHQQQQQRKARRCWSPELHRRFVAALQRLGGAQVATPKQIRELMKVDGLTNDEVKSHLQKYRLHTRRASSSDVVGDHHAAAAGMWSAPEQQYTTSQQSTSQSGSPQGPLQQLTVSSRAMSATAGADSCDGDESEGGRFGPLPVKWRTEGMLRDFLVVRIDLDLVLAYLLRISGVVPDGMMRSDS</sequence>
<proteinExistence type="predicted"/>
<evidence type="ECO:0000256" key="2">
    <source>
        <dbReference type="ARBA" id="ARBA00023015"/>
    </source>
</evidence>
<dbReference type="EMBL" id="JACEFO010000191">
    <property type="protein sequence ID" value="KAF8776748.1"/>
    <property type="molecule type" value="Genomic_DNA"/>
</dbReference>
<feature type="region of interest" description="Disordered" evidence="6">
    <location>
        <begin position="317"/>
        <end position="368"/>
    </location>
</feature>
<protein>
    <recommendedName>
        <fullName evidence="7">HTH myb-type domain-containing protein</fullName>
    </recommendedName>
</protein>
<dbReference type="FunFam" id="1.10.10.60:FF:000002">
    <property type="entry name" value="Myb family transcription factor"/>
    <property type="match status" value="1"/>
</dbReference>
<organism evidence="8 9">
    <name type="scientific">Digitaria exilis</name>
    <dbReference type="NCBI Taxonomy" id="1010633"/>
    <lineage>
        <taxon>Eukaryota</taxon>
        <taxon>Viridiplantae</taxon>
        <taxon>Streptophyta</taxon>
        <taxon>Embryophyta</taxon>
        <taxon>Tracheophyta</taxon>
        <taxon>Spermatophyta</taxon>
        <taxon>Magnoliopsida</taxon>
        <taxon>Liliopsida</taxon>
        <taxon>Poales</taxon>
        <taxon>Poaceae</taxon>
        <taxon>PACMAD clade</taxon>
        <taxon>Panicoideae</taxon>
        <taxon>Panicodae</taxon>
        <taxon>Paniceae</taxon>
        <taxon>Anthephorinae</taxon>
        <taxon>Digitaria</taxon>
    </lineage>
</organism>
<dbReference type="OrthoDB" id="1908613at2759"/>
<evidence type="ECO:0000256" key="4">
    <source>
        <dbReference type="ARBA" id="ARBA00023163"/>
    </source>
</evidence>
<dbReference type="Proteomes" id="UP000636709">
    <property type="component" value="Unassembled WGS sequence"/>
</dbReference>
<comment type="caution">
    <text evidence="8">The sequence shown here is derived from an EMBL/GenBank/DDBJ whole genome shotgun (WGS) entry which is preliminary data.</text>
</comment>
<feature type="compositionally biased region" description="Low complexity" evidence="6">
    <location>
        <begin position="318"/>
        <end position="340"/>
    </location>
</feature>
<comment type="subcellular location">
    <subcellularLocation>
        <location evidence="1">Nucleus</location>
    </subcellularLocation>
</comment>
<dbReference type="InterPro" id="IPR017930">
    <property type="entry name" value="Myb_dom"/>
</dbReference>
<evidence type="ECO:0000256" key="3">
    <source>
        <dbReference type="ARBA" id="ARBA00023125"/>
    </source>
</evidence>
<keyword evidence="3" id="KW-0238">DNA-binding</keyword>
<dbReference type="Pfam" id="PF00249">
    <property type="entry name" value="Myb_DNA-binding"/>
    <property type="match status" value="1"/>
</dbReference>
<feature type="region of interest" description="Disordered" evidence="6">
    <location>
        <begin position="88"/>
        <end position="126"/>
    </location>
</feature>
<evidence type="ECO:0000256" key="1">
    <source>
        <dbReference type="ARBA" id="ARBA00004123"/>
    </source>
</evidence>
<dbReference type="PANTHER" id="PTHR31003:SF45">
    <property type="entry name" value="MYB-LIKE DNA-BINDING DOMAIN, SHAQKYF CLASS FAMILY PROTEIN, EXPRESSED"/>
    <property type="match status" value="1"/>
</dbReference>
<dbReference type="GO" id="GO:0005634">
    <property type="term" value="C:nucleus"/>
    <property type="evidence" value="ECO:0007669"/>
    <property type="project" value="UniProtKB-SubCell"/>
</dbReference>
<dbReference type="InterPro" id="IPR009057">
    <property type="entry name" value="Homeodomain-like_sf"/>
</dbReference>
<dbReference type="GO" id="GO:0003700">
    <property type="term" value="F:DNA-binding transcription factor activity"/>
    <property type="evidence" value="ECO:0007669"/>
    <property type="project" value="InterPro"/>
</dbReference>
<dbReference type="InterPro" id="IPR006447">
    <property type="entry name" value="Myb_dom_plants"/>
</dbReference>
<dbReference type="InterPro" id="IPR058673">
    <property type="entry name" value="HHO5-like_N"/>
</dbReference>
<dbReference type="PROSITE" id="PS51294">
    <property type="entry name" value="HTH_MYB"/>
    <property type="match status" value="1"/>
</dbReference>
<gene>
    <name evidence="8" type="ORF">HU200_003485</name>
</gene>
<evidence type="ECO:0000256" key="5">
    <source>
        <dbReference type="ARBA" id="ARBA00023242"/>
    </source>
</evidence>
<evidence type="ECO:0000259" key="7">
    <source>
        <dbReference type="PROSITE" id="PS51294"/>
    </source>
</evidence>
<dbReference type="Gene3D" id="1.10.10.60">
    <property type="entry name" value="Homeodomain-like"/>
    <property type="match status" value="1"/>
</dbReference>
<feature type="domain" description="HTH myb-type" evidence="7">
    <location>
        <begin position="234"/>
        <end position="294"/>
    </location>
</feature>
<dbReference type="AlphaFoldDB" id="A0A835FX40"/>
<feature type="compositionally biased region" description="Low complexity" evidence="6">
    <location>
        <begin position="98"/>
        <end position="109"/>
    </location>
</feature>
<dbReference type="InterPro" id="IPR001005">
    <property type="entry name" value="SANT/Myb"/>
</dbReference>
<dbReference type="InterPro" id="IPR044787">
    <property type="entry name" value="HHO5-like"/>
</dbReference>
<keyword evidence="2" id="KW-0805">Transcription regulation</keyword>
<keyword evidence="4" id="KW-0804">Transcription</keyword>
<name>A0A835FX40_9POAL</name>
<evidence type="ECO:0000313" key="9">
    <source>
        <dbReference type="Proteomes" id="UP000636709"/>
    </source>
</evidence>
<dbReference type="SUPFAM" id="SSF46689">
    <property type="entry name" value="Homeodomain-like"/>
    <property type="match status" value="1"/>
</dbReference>
<dbReference type="NCBIfam" id="TIGR01557">
    <property type="entry name" value="myb_SHAQKYF"/>
    <property type="match status" value="1"/>
</dbReference>
<feature type="region of interest" description="Disordered" evidence="6">
    <location>
        <begin position="214"/>
        <end position="241"/>
    </location>
</feature>
<accession>A0A835FX40</accession>